<dbReference type="InterPro" id="IPR032675">
    <property type="entry name" value="LRR_dom_sf"/>
</dbReference>
<keyword evidence="3" id="KW-1185">Reference proteome</keyword>
<dbReference type="CDD" id="cd09917">
    <property type="entry name" value="F-box_SF"/>
    <property type="match status" value="1"/>
</dbReference>
<dbReference type="Gene3D" id="3.80.10.10">
    <property type="entry name" value="Ribonuclease Inhibitor"/>
    <property type="match status" value="1"/>
</dbReference>
<reference evidence="2" key="2">
    <citation type="submission" date="2021-01" db="EMBL/GenBank/DDBJ databases">
        <authorList>
            <person name="Schikora-Tamarit M.A."/>
        </authorList>
    </citation>
    <scope>NUCLEOTIDE SEQUENCE</scope>
    <source>
        <strain evidence="2">CBS6341</strain>
    </source>
</reference>
<comment type="caution">
    <text evidence="2">The sequence shown here is derived from an EMBL/GenBank/DDBJ whole genome shotgun (WGS) entry which is preliminary data.</text>
</comment>
<evidence type="ECO:0000259" key="1">
    <source>
        <dbReference type="PROSITE" id="PS50181"/>
    </source>
</evidence>
<dbReference type="SUPFAM" id="SSF81383">
    <property type="entry name" value="F-box domain"/>
    <property type="match status" value="1"/>
</dbReference>
<organism evidence="2 3">
    <name type="scientific">Wickerhamomyces mucosus</name>
    <dbReference type="NCBI Taxonomy" id="1378264"/>
    <lineage>
        <taxon>Eukaryota</taxon>
        <taxon>Fungi</taxon>
        <taxon>Dikarya</taxon>
        <taxon>Ascomycota</taxon>
        <taxon>Saccharomycotina</taxon>
        <taxon>Saccharomycetes</taxon>
        <taxon>Phaffomycetales</taxon>
        <taxon>Wickerhamomycetaceae</taxon>
        <taxon>Wickerhamomyces</taxon>
    </lineage>
</organism>
<sequence>MSSSQIIQRVTNFFSKKRLRSSNSIDELSNYVKLNDNSNNTELIHQSLVIQLQNNCLLASFPTELLIKIFQNLTLKEFLQICQTCQYFKEFIYKFFIYNKVDLKSPQSLNCFKKSIFKNKKFNKLALYVNDIKFSHPVKSTYNSDSINSLVIGSSSMYFKNTKDYIQILMEIISFLPNLQSITLYDITPGFHFPEWTSSLKVYAHEHNYYPMLRNLTLISESGWNIALRPNLLWSFGIIEELNLVNMIIDPNSLIKPKKLLTLSNDLGLLNKDLNGDNFINNFDNISNYNDSNKVFSPIKTLTLTSCSITSTSYNELMKYFQNVRVLKLISMKSHFDILLSKFFINLQEFHIDLNSKCFGSYDGNESNIINVNNSNSNNSNNSNYGLFNSTFVPKFYLNYLKFESIFEKISRFEIKKISFINVSFTNLKPIDPENITDKDNNLVNTNFFKFLNSLIQFESIEFVMLRNYKMHQKRERKDWQELLYPCFSSINMVRVKDKDGAILFCKTGS</sequence>
<dbReference type="Pfam" id="PF12937">
    <property type="entry name" value="F-box-like"/>
    <property type="match status" value="1"/>
</dbReference>
<evidence type="ECO:0000313" key="3">
    <source>
        <dbReference type="Proteomes" id="UP000769528"/>
    </source>
</evidence>
<name>A0A9P8TEH7_9ASCO</name>
<protein>
    <recommendedName>
        <fullName evidence="1">F-box domain-containing protein</fullName>
    </recommendedName>
</protein>
<accession>A0A9P8TEH7</accession>
<dbReference type="OrthoDB" id="4032719at2759"/>
<reference evidence="2" key="1">
    <citation type="journal article" date="2021" name="Open Biol.">
        <title>Shared evolutionary footprints suggest mitochondrial oxidative damage underlies multiple complex I losses in fungi.</title>
        <authorList>
            <person name="Schikora-Tamarit M.A."/>
            <person name="Marcet-Houben M."/>
            <person name="Nosek J."/>
            <person name="Gabaldon T."/>
        </authorList>
    </citation>
    <scope>NUCLEOTIDE SEQUENCE</scope>
    <source>
        <strain evidence="2">CBS6341</strain>
    </source>
</reference>
<gene>
    <name evidence="2" type="ORF">WICMUC_002567</name>
</gene>
<dbReference type="AlphaFoldDB" id="A0A9P8TEH7"/>
<proteinExistence type="predicted"/>
<dbReference type="InterPro" id="IPR001810">
    <property type="entry name" value="F-box_dom"/>
</dbReference>
<evidence type="ECO:0000313" key="2">
    <source>
        <dbReference type="EMBL" id="KAH3675650.1"/>
    </source>
</evidence>
<dbReference type="EMBL" id="JAEUBF010000734">
    <property type="protein sequence ID" value="KAH3675650.1"/>
    <property type="molecule type" value="Genomic_DNA"/>
</dbReference>
<feature type="domain" description="F-box" evidence="1">
    <location>
        <begin position="55"/>
        <end position="101"/>
    </location>
</feature>
<dbReference type="PROSITE" id="PS50181">
    <property type="entry name" value="FBOX"/>
    <property type="match status" value="1"/>
</dbReference>
<dbReference type="InterPro" id="IPR036047">
    <property type="entry name" value="F-box-like_dom_sf"/>
</dbReference>
<dbReference type="SMART" id="SM00256">
    <property type="entry name" value="FBOX"/>
    <property type="match status" value="1"/>
</dbReference>
<dbReference type="Proteomes" id="UP000769528">
    <property type="component" value="Unassembled WGS sequence"/>
</dbReference>